<evidence type="ECO:0000313" key="2">
    <source>
        <dbReference type="Proteomes" id="UP000054099"/>
    </source>
</evidence>
<protein>
    <submittedName>
        <fullName evidence="1">Uncharacterized protein</fullName>
    </submittedName>
</protein>
<sequence>MQSNFMIDKGISSTSCLIGYLLLFVAVSISQFPEKSEWAFRILKNHHLFSDGLLSLEFKGWNGNQLLARAKEVTKKP</sequence>
<keyword evidence="2" id="KW-1185">Reference proteome</keyword>
<comment type="caution">
    <text evidence="1">The sequence shown here is derived from an EMBL/GenBank/DDBJ whole genome shotgun (WGS) entry which is preliminary data.</text>
</comment>
<reference evidence="1 2" key="1">
    <citation type="journal article" date="2014" name="Antonie Van Leeuwenhoek">
        <title>Fictibacillus enclensis sp. nov., isolated from marine sediment.</title>
        <authorList>
            <person name="Dastager S.G."/>
            <person name="Mawlankar R."/>
            <person name="Srinivasan K."/>
            <person name="Tang S.K."/>
            <person name="Lee J.C."/>
            <person name="Ramana V.V."/>
            <person name="Shouche Y.S."/>
        </authorList>
    </citation>
    <scope>NUCLEOTIDE SEQUENCE [LARGE SCALE GENOMIC DNA]</scope>
    <source>
        <strain evidence="1 2">NIO-1003</strain>
    </source>
</reference>
<evidence type="ECO:0000313" key="1">
    <source>
        <dbReference type="EMBL" id="KSU84424.1"/>
    </source>
</evidence>
<name>A0A0V8JC48_9BACL</name>
<organism evidence="1 2">
    <name type="scientific">Fictibacillus enclensis</name>
    <dbReference type="NCBI Taxonomy" id="1017270"/>
    <lineage>
        <taxon>Bacteria</taxon>
        <taxon>Bacillati</taxon>
        <taxon>Bacillota</taxon>
        <taxon>Bacilli</taxon>
        <taxon>Bacillales</taxon>
        <taxon>Fictibacillaceae</taxon>
        <taxon>Fictibacillus</taxon>
    </lineage>
</organism>
<proteinExistence type="predicted"/>
<accession>A0A0V8JC48</accession>
<dbReference type="AlphaFoldDB" id="A0A0V8JC48"/>
<dbReference type="EMBL" id="LNQN01000001">
    <property type="protein sequence ID" value="KSU84424.1"/>
    <property type="molecule type" value="Genomic_DNA"/>
</dbReference>
<dbReference type="Proteomes" id="UP000054099">
    <property type="component" value="Unassembled WGS sequence"/>
</dbReference>
<gene>
    <name evidence="1" type="ORF">AS030_02400</name>
</gene>